<dbReference type="InterPro" id="IPR011009">
    <property type="entry name" value="Kinase-like_dom_sf"/>
</dbReference>
<gene>
    <name evidence="1" type="ORF">HannXRQ_Chr01g0024801</name>
</gene>
<dbReference type="Gene3D" id="3.90.1200.10">
    <property type="match status" value="2"/>
</dbReference>
<accession>A0A251VQX4</accession>
<dbReference type="AlphaFoldDB" id="A0A251VQX4"/>
<evidence type="ECO:0000313" key="1">
    <source>
        <dbReference type="EMBL" id="OTG37987.1"/>
    </source>
</evidence>
<name>A0A251VQX4_HELAN</name>
<dbReference type="EMBL" id="CM007890">
    <property type="protein sequence ID" value="OTG37987.1"/>
    <property type="molecule type" value="Genomic_DNA"/>
</dbReference>
<dbReference type="Proteomes" id="UP000215914">
    <property type="component" value="Chromosome 1"/>
</dbReference>
<evidence type="ECO:0000313" key="2">
    <source>
        <dbReference type="Proteomes" id="UP000215914"/>
    </source>
</evidence>
<reference evidence="2" key="1">
    <citation type="journal article" date="2017" name="Nature">
        <title>The sunflower genome provides insights into oil metabolism, flowering and Asterid evolution.</title>
        <authorList>
            <person name="Badouin H."/>
            <person name="Gouzy J."/>
            <person name="Grassa C.J."/>
            <person name="Murat F."/>
            <person name="Staton S.E."/>
            <person name="Cottret L."/>
            <person name="Lelandais-Briere C."/>
            <person name="Owens G.L."/>
            <person name="Carrere S."/>
            <person name="Mayjonade B."/>
            <person name="Legrand L."/>
            <person name="Gill N."/>
            <person name="Kane N.C."/>
            <person name="Bowers J.E."/>
            <person name="Hubner S."/>
            <person name="Bellec A."/>
            <person name="Berard A."/>
            <person name="Berges H."/>
            <person name="Blanchet N."/>
            <person name="Boniface M.C."/>
            <person name="Brunel D."/>
            <person name="Catrice O."/>
            <person name="Chaidir N."/>
            <person name="Claudel C."/>
            <person name="Donnadieu C."/>
            <person name="Faraut T."/>
            <person name="Fievet G."/>
            <person name="Helmstetter N."/>
            <person name="King M."/>
            <person name="Knapp S.J."/>
            <person name="Lai Z."/>
            <person name="Le Paslier M.C."/>
            <person name="Lippi Y."/>
            <person name="Lorenzon L."/>
            <person name="Mandel J.R."/>
            <person name="Marage G."/>
            <person name="Marchand G."/>
            <person name="Marquand E."/>
            <person name="Bret-Mestries E."/>
            <person name="Morien E."/>
            <person name="Nambeesan S."/>
            <person name="Nguyen T."/>
            <person name="Pegot-Espagnet P."/>
            <person name="Pouilly N."/>
            <person name="Raftis F."/>
            <person name="Sallet E."/>
            <person name="Schiex T."/>
            <person name="Thomas J."/>
            <person name="Vandecasteele C."/>
            <person name="Vares D."/>
            <person name="Vear F."/>
            <person name="Vautrin S."/>
            <person name="Crespi M."/>
            <person name="Mangin B."/>
            <person name="Burke J.M."/>
            <person name="Salse J."/>
            <person name="Munos S."/>
            <person name="Vincourt P."/>
            <person name="Rieseberg L.H."/>
            <person name="Langlade N.B."/>
        </authorList>
    </citation>
    <scope>NUCLEOTIDE SEQUENCE [LARGE SCALE GENOMIC DNA]</scope>
    <source>
        <strain evidence="2">cv. SF193</strain>
    </source>
</reference>
<sequence>MRMFGTTTVNGRLKGGQNNTLLLLVKENPKGTPKMLTLIDWIRENISSEDSSGSTAGLLHGDFRMDNLVFHPIEGRQWPVAGWKFYIAFSLFRGASILAGVHSRYIMGNALGGKRAQDAGEKANGLIQIAWSYIQRENVLSQSSICYKRKR</sequence>
<dbReference type="SUPFAM" id="SSF56112">
    <property type="entry name" value="Protein kinase-like (PK-like)"/>
    <property type="match status" value="1"/>
</dbReference>
<proteinExistence type="predicted"/>
<organism evidence="1 2">
    <name type="scientific">Helianthus annuus</name>
    <name type="common">Common sunflower</name>
    <dbReference type="NCBI Taxonomy" id="4232"/>
    <lineage>
        <taxon>Eukaryota</taxon>
        <taxon>Viridiplantae</taxon>
        <taxon>Streptophyta</taxon>
        <taxon>Embryophyta</taxon>
        <taxon>Tracheophyta</taxon>
        <taxon>Spermatophyta</taxon>
        <taxon>Magnoliopsida</taxon>
        <taxon>eudicotyledons</taxon>
        <taxon>Gunneridae</taxon>
        <taxon>Pentapetalae</taxon>
        <taxon>asterids</taxon>
        <taxon>campanulids</taxon>
        <taxon>Asterales</taxon>
        <taxon>Asteraceae</taxon>
        <taxon>Asteroideae</taxon>
        <taxon>Heliantheae alliance</taxon>
        <taxon>Heliantheae</taxon>
        <taxon>Helianthus</taxon>
    </lineage>
</organism>
<protein>
    <recommendedName>
        <fullName evidence="3">Aminoglycoside phosphotransferase domain-containing protein</fullName>
    </recommendedName>
</protein>
<dbReference type="STRING" id="4232.A0A251VQX4"/>
<evidence type="ECO:0008006" key="3">
    <source>
        <dbReference type="Google" id="ProtNLM"/>
    </source>
</evidence>
<keyword evidence="2" id="KW-1185">Reference proteome</keyword>
<dbReference type="InParanoid" id="A0A251VQX4"/>